<dbReference type="Proteomes" id="UP000317429">
    <property type="component" value="Chromosome"/>
</dbReference>
<accession>A0A518DH60</accession>
<keyword evidence="1" id="KW-0732">Signal</keyword>
<reference evidence="2 3" key="1">
    <citation type="submission" date="2019-02" db="EMBL/GenBank/DDBJ databases">
        <title>Deep-cultivation of Planctomycetes and their phenomic and genomic characterization uncovers novel biology.</title>
        <authorList>
            <person name="Wiegand S."/>
            <person name="Jogler M."/>
            <person name="Boedeker C."/>
            <person name="Pinto D."/>
            <person name="Vollmers J."/>
            <person name="Rivas-Marin E."/>
            <person name="Kohn T."/>
            <person name="Peeters S.H."/>
            <person name="Heuer A."/>
            <person name="Rast P."/>
            <person name="Oberbeckmann S."/>
            <person name="Bunk B."/>
            <person name="Jeske O."/>
            <person name="Meyerdierks A."/>
            <person name="Storesund J.E."/>
            <person name="Kallscheuer N."/>
            <person name="Luecker S."/>
            <person name="Lage O.M."/>
            <person name="Pohl T."/>
            <person name="Merkel B.J."/>
            <person name="Hornburger P."/>
            <person name="Mueller R.-W."/>
            <person name="Bruemmer F."/>
            <person name="Labrenz M."/>
            <person name="Spormann A.M."/>
            <person name="Op den Camp H."/>
            <person name="Overmann J."/>
            <person name="Amann R."/>
            <person name="Jetten M.S.M."/>
            <person name="Mascher T."/>
            <person name="Medema M.H."/>
            <person name="Devos D.P."/>
            <person name="Kaster A.-K."/>
            <person name="Ovreas L."/>
            <person name="Rohde M."/>
            <person name="Galperin M.Y."/>
            <person name="Jogler C."/>
        </authorList>
    </citation>
    <scope>NUCLEOTIDE SEQUENCE [LARGE SCALE GENOMIC DNA]</scope>
    <source>
        <strain evidence="2 3">Pla175</strain>
    </source>
</reference>
<dbReference type="EMBL" id="CP036291">
    <property type="protein sequence ID" value="QDU90809.1"/>
    <property type="molecule type" value="Genomic_DNA"/>
</dbReference>
<name>A0A518DH60_9BACT</name>
<dbReference type="KEGG" id="pnd:Pla175_42220"/>
<organism evidence="2 3">
    <name type="scientific">Pirellulimonas nuda</name>
    <dbReference type="NCBI Taxonomy" id="2528009"/>
    <lineage>
        <taxon>Bacteria</taxon>
        <taxon>Pseudomonadati</taxon>
        <taxon>Planctomycetota</taxon>
        <taxon>Planctomycetia</taxon>
        <taxon>Pirellulales</taxon>
        <taxon>Lacipirellulaceae</taxon>
        <taxon>Pirellulimonas</taxon>
    </lineage>
</organism>
<feature type="signal peptide" evidence="1">
    <location>
        <begin position="1"/>
        <end position="24"/>
    </location>
</feature>
<evidence type="ECO:0000313" key="3">
    <source>
        <dbReference type="Proteomes" id="UP000317429"/>
    </source>
</evidence>
<evidence type="ECO:0000256" key="1">
    <source>
        <dbReference type="SAM" id="SignalP"/>
    </source>
</evidence>
<feature type="chain" id="PRO_5022192423" description="PEP-CTERM protein-sorting domain-containing protein" evidence="1">
    <location>
        <begin position="25"/>
        <end position="237"/>
    </location>
</feature>
<sequence length="237" mass="24283" precursor="true">MCSRMWLKLILVGLSLVAGGFATAAPIRFDFGDGSVDVNTGVAANFVVPAVSLSPQSNAVDGVTLTLEGMTTTPPGGVYTPNSQGFGIETSGESGNGGQRSRIGATEDGETVHFSFDTDVFLISLRLGNVNGADEGVALAFLSGDDPFAGGSFTYTTADSGATEGPTYDIPLGSIFVTAGTLLEFRSLNDASGGVLWNDLVVSTEPVPEPATASLLLLAAIGACFPARRAAHQSQNR</sequence>
<evidence type="ECO:0000313" key="2">
    <source>
        <dbReference type="EMBL" id="QDU90809.1"/>
    </source>
</evidence>
<gene>
    <name evidence="2" type="ORF">Pla175_42220</name>
</gene>
<proteinExistence type="predicted"/>
<evidence type="ECO:0008006" key="4">
    <source>
        <dbReference type="Google" id="ProtNLM"/>
    </source>
</evidence>
<dbReference type="AlphaFoldDB" id="A0A518DH60"/>
<keyword evidence="3" id="KW-1185">Reference proteome</keyword>
<protein>
    <recommendedName>
        <fullName evidence="4">PEP-CTERM protein-sorting domain-containing protein</fullName>
    </recommendedName>
</protein>